<feature type="transmembrane region" description="Helical" evidence="1">
    <location>
        <begin position="139"/>
        <end position="158"/>
    </location>
</feature>
<feature type="domain" description="Heparan-alpha-glucosaminide N-acetyltransferase catalytic" evidence="2">
    <location>
        <begin position="16"/>
        <end position="182"/>
    </location>
</feature>
<proteinExistence type="predicted"/>
<evidence type="ECO:0000313" key="3">
    <source>
        <dbReference type="EMBL" id="QDV32840.1"/>
    </source>
</evidence>
<dbReference type="EMBL" id="CP036426">
    <property type="protein sequence ID" value="QDV32840.1"/>
    <property type="molecule type" value="Genomic_DNA"/>
</dbReference>
<keyword evidence="1" id="KW-0812">Transmembrane</keyword>
<evidence type="ECO:0000259" key="2">
    <source>
        <dbReference type="Pfam" id="PF07786"/>
    </source>
</evidence>
<keyword evidence="1" id="KW-0472">Membrane</keyword>
<keyword evidence="4" id="KW-1185">Reference proteome</keyword>
<sequence>MATAHVQVGTEPASRRIASLDQFRGYTVVGMLLVNFLGSYDWVSRNLPVLDHHNTYCSYADTIMPQFFFAVGYAYRLTLLKRLRREGRRSAYGHVASRSMGLMLIGFIVYHLDGGVKSWEELKGLGLPGFFETAFQRSWFQTLTHIALASLWIMPVIAAGTAARLAFAAGSAALHLWLSDLFFFDWAMGRPVIDGGQLAFLSWTTPMILGSVAYDLMASRGPRGSLAPLLGWALVLMAAGYGLSCLGGAEASDGSPRPGWAAPPFFPPGIEPNLWTMSQRAGTVSYLTFAAGFSAAIFALFVLLCDLGPIRLGIFRTFGRNALAAYVLHPLVNSAVTPYVPRDAPGWYAAAGFGVAFAITYLLVRHLEKNQIYLKL</sequence>
<evidence type="ECO:0000313" key="4">
    <source>
        <dbReference type="Proteomes" id="UP000317835"/>
    </source>
</evidence>
<name>A0A518GW60_9BACT</name>
<feature type="transmembrane region" description="Helical" evidence="1">
    <location>
        <begin position="346"/>
        <end position="364"/>
    </location>
</feature>
<feature type="transmembrane region" description="Helical" evidence="1">
    <location>
        <begin position="196"/>
        <end position="217"/>
    </location>
</feature>
<organism evidence="3 4">
    <name type="scientific">Tautonia plasticadhaerens</name>
    <dbReference type="NCBI Taxonomy" id="2527974"/>
    <lineage>
        <taxon>Bacteria</taxon>
        <taxon>Pseudomonadati</taxon>
        <taxon>Planctomycetota</taxon>
        <taxon>Planctomycetia</taxon>
        <taxon>Isosphaerales</taxon>
        <taxon>Isosphaeraceae</taxon>
        <taxon>Tautonia</taxon>
    </lineage>
</organism>
<dbReference type="RefSeq" id="WP_145267231.1">
    <property type="nucleotide sequence ID" value="NZ_CP036426.1"/>
</dbReference>
<accession>A0A518GW60</accession>
<keyword evidence="1" id="KW-1133">Transmembrane helix</keyword>
<dbReference type="AlphaFoldDB" id="A0A518GW60"/>
<dbReference type="OrthoDB" id="9766391at2"/>
<dbReference type="KEGG" id="tpla:ElP_06800"/>
<evidence type="ECO:0000256" key="1">
    <source>
        <dbReference type="SAM" id="Phobius"/>
    </source>
</evidence>
<dbReference type="InterPro" id="IPR012429">
    <property type="entry name" value="HGSNAT_cat"/>
</dbReference>
<gene>
    <name evidence="3" type="ORF">ElP_06800</name>
</gene>
<protein>
    <recommendedName>
        <fullName evidence="2">Heparan-alpha-glucosaminide N-acetyltransferase catalytic domain-containing protein</fullName>
    </recommendedName>
</protein>
<feature type="transmembrane region" description="Helical" evidence="1">
    <location>
        <begin position="322"/>
        <end position="340"/>
    </location>
</feature>
<feature type="transmembrane region" description="Helical" evidence="1">
    <location>
        <begin position="229"/>
        <end position="249"/>
    </location>
</feature>
<dbReference type="Proteomes" id="UP000317835">
    <property type="component" value="Chromosome"/>
</dbReference>
<feature type="transmembrane region" description="Helical" evidence="1">
    <location>
        <begin position="284"/>
        <end position="310"/>
    </location>
</feature>
<dbReference type="Pfam" id="PF07786">
    <property type="entry name" value="HGSNAT_cat"/>
    <property type="match status" value="1"/>
</dbReference>
<dbReference type="PANTHER" id="PTHR31061:SF25">
    <property type="entry name" value="HEPARAN-ALPHA-GLUCOSAMINIDE N-ACETYLTRANSFERASE-LIKE PROTEIN (DUF1624)"/>
    <property type="match status" value="1"/>
</dbReference>
<feature type="transmembrane region" description="Helical" evidence="1">
    <location>
        <begin position="23"/>
        <end position="43"/>
    </location>
</feature>
<dbReference type="PANTHER" id="PTHR31061">
    <property type="entry name" value="LD22376P"/>
    <property type="match status" value="1"/>
</dbReference>
<reference evidence="3 4" key="1">
    <citation type="submission" date="2019-02" db="EMBL/GenBank/DDBJ databases">
        <title>Deep-cultivation of Planctomycetes and their phenomic and genomic characterization uncovers novel biology.</title>
        <authorList>
            <person name="Wiegand S."/>
            <person name="Jogler M."/>
            <person name="Boedeker C."/>
            <person name="Pinto D."/>
            <person name="Vollmers J."/>
            <person name="Rivas-Marin E."/>
            <person name="Kohn T."/>
            <person name="Peeters S.H."/>
            <person name="Heuer A."/>
            <person name="Rast P."/>
            <person name="Oberbeckmann S."/>
            <person name="Bunk B."/>
            <person name="Jeske O."/>
            <person name="Meyerdierks A."/>
            <person name="Storesund J.E."/>
            <person name="Kallscheuer N."/>
            <person name="Luecker S."/>
            <person name="Lage O.M."/>
            <person name="Pohl T."/>
            <person name="Merkel B.J."/>
            <person name="Hornburger P."/>
            <person name="Mueller R.-W."/>
            <person name="Bruemmer F."/>
            <person name="Labrenz M."/>
            <person name="Spormann A.M."/>
            <person name="Op den Camp H."/>
            <person name="Overmann J."/>
            <person name="Amann R."/>
            <person name="Jetten M.S.M."/>
            <person name="Mascher T."/>
            <person name="Medema M.H."/>
            <person name="Devos D.P."/>
            <person name="Kaster A.-K."/>
            <person name="Ovreas L."/>
            <person name="Rohde M."/>
            <person name="Galperin M.Y."/>
            <person name="Jogler C."/>
        </authorList>
    </citation>
    <scope>NUCLEOTIDE SEQUENCE [LARGE SCALE GENOMIC DNA]</scope>
    <source>
        <strain evidence="3 4">ElP</strain>
    </source>
</reference>
<feature type="transmembrane region" description="Helical" evidence="1">
    <location>
        <begin position="63"/>
        <end position="79"/>
    </location>
</feature>